<dbReference type="Proteomes" id="UP000634136">
    <property type="component" value="Unassembled WGS sequence"/>
</dbReference>
<dbReference type="EMBL" id="JAAIUW010000013">
    <property type="protein sequence ID" value="KAF7802074.1"/>
    <property type="molecule type" value="Genomic_DNA"/>
</dbReference>
<comment type="caution">
    <text evidence="1">The sequence shown here is derived from an EMBL/GenBank/DDBJ whole genome shotgun (WGS) entry which is preliminary data.</text>
</comment>
<name>A0A834SES6_9FABA</name>
<reference evidence="1" key="1">
    <citation type="submission" date="2020-09" db="EMBL/GenBank/DDBJ databases">
        <title>Genome-Enabled Discovery of Anthraquinone Biosynthesis in Senna tora.</title>
        <authorList>
            <person name="Kang S.-H."/>
            <person name="Pandey R.P."/>
            <person name="Lee C.-M."/>
            <person name="Sim J.-S."/>
            <person name="Jeong J.-T."/>
            <person name="Choi B.-S."/>
            <person name="Jung M."/>
            <person name="Ginzburg D."/>
            <person name="Zhao K."/>
            <person name="Won S.Y."/>
            <person name="Oh T.-J."/>
            <person name="Yu Y."/>
            <person name="Kim N.-H."/>
            <person name="Lee O.R."/>
            <person name="Lee T.-H."/>
            <person name="Bashyal P."/>
            <person name="Kim T.-S."/>
            <person name="Lee W.-H."/>
            <person name="Kawkins C."/>
            <person name="Kim C.-K."/>
            <person name="Kim J.S."/>
            <person name="Ahn B.O."/>
            <person name="Rhee S.Y."/>
            <person name="Sohng J.K."/>
        </authorList>
    </citation>
    <scope>NUCLEOTIDE SEQUENCE</scope>
    <source>
        <tissue evidence="1">Leaf</tissue>
    </source>
</reference>
<dbReference type="AlphaFoldDB" id="A0A834SES6"/>
<keyword evidence="2" id="KW-1185">Reference proteome</keyword>
<accession>A0A834SES6</accession>
<gene>
    <name evidence="1" type="ORF">G2W53_041185</name>
</gene>
<proteinExistence type="predicted"/>
<protein>
    <submittedName>
        <fullName evidence="1">Uncharacterized protein</fullName>
    </submittedName>
</protein>
<organism evidence="1 2">
    <name type="scientific">Senna tora</name>
    <dbReference type="NCBI Taxonomy" id="362788"/>
    <lineage>
        <taxon>Eukaryota</taxon>
        <taxon>Viridiplantae</taxon>
        <taxon>Streptophyta</taxon>
        <taxon>Embryophyta</taxon>
        <taxon>Tracheophyta</taxon>
        <taxon>Spermatophyta</taxon>
        <taxon>Magnoliopsida</taxon>
        <taxon>eudicotyledons</taxon>
        <taxon>Gunneridae</taxon>
        <taxon>Pentapetalae</taxon>
        <taxon>rosids</taxon>
        <taxon>fabids</taxon>
        <taxon>Fabales</taxon>
        <taxon>Fabaceae</taxon>
        <taxon>Caesalpinioideae</taxon>
        <taxon>Cassia clade</taxon>
        <taxon>Senna</taxon>
    </lineage>
</organism>
<sequence>MAFGDHKAQRASLVVTRDTFGDVFDLP</sequence>
<evidence type="ECO:0000313" key="2">
    <source>
        <dbReference type="Proteomes" id="UP000634136"/>
    </source>
</evidence>
<evidence type="ECO:0000313" key="1">
    <source>
        <dbReference type="EMBL" id="KAF7802074.1"/>
    </source>
</evidence>